<comment type="cofactor">
    <cofactor evidence="1">
        <name>Mg(2+)</name>
        <dbReference type="ChEBI" id="CHEBI:18420"/>
    </cofactor>
</comment>
<dbReference type="InterPro" id="IPR005844">
    <property type="entry name" value="A-D-PHexomutase_a/b/a-I"/>
</dbReference>
<keyword evidence="6" id="KW-0413">Isomerase</keyword>
<dbReference type="PROSITE" id="PS00710">
    <property type="entry name" value="PGM_PMM"/>
    <property type="match status" value="1"/>
</dbReference>
<evidence type="ECO:0000256" key="6">
    <source>
        <dbReference type="ARBA" id="ARBA00023235"/>
    </source>
</evidence>
<dbReference type="InterPro" id="IPR005841">
    <property type="entry name" value="Alpha-D-phosphohexomutase_SF"/>
</dbReference>
<dbReference type="InterPro" id="IPR036900">
    <property type="entry name" value="A-D-PHexomutase_C_sf"/>
</dbReference>
<evidence type="ECO:0000259" key="9">
    <source>
        <dbReference type="Pfam" id="PF02878"/>
    </source>
</evidence>
<evidence type="ECO:0000259" key="8">
    <source>
        <dbReference type="Pfam" id="PF00408"/>
    </source>
</evidence>
<comment type="caution">
    <text evidence="12">The sequence shown here is derived from an EMBL/GenBank/DDBJ whole genome shotgun (WGS) entry which is preliminary data.</text>
</comment>
<dbReference type="PANTHER" id="PTHR45745:SF1">
    <property type="entry name" value="PHOSPHOGLUCOMUTASE 2B-RELATED"/>
    <property type="match status" value="1"/>
</dbReference>
<accession>A0A940DSK5</accession>
<reference evidence="12" key="2">
    <citation type="journal article" date="2021" name="PeerJ">
        <title>Extensive microbial diversity within the chicken gut microbiome revealed by metagenomics and culture.</title>
        <authorList>
            <person name="Gilroy R."/>
            <person name="Ravi A."/>
            <person name="Getino M."/>
            <person name="Pursley I."/>
            <person name="Horton D.L."/>
            <person name="Alikhan N.F."/>
            <person name="Baker D."/>
            <person name="Gharbi K."/>
            <person name="Hall N."/>
            <person name="Watson M."/>
            <person name="Adriaenssens E.M."/>
            <person name="Foster-Nyarko E."/>
            <person name="Jarju S."/>
            <person name="Secka A."/>
            <person name="Antonio M."/>
            <person name="Oren A."/>
            <person name="Chaudhuri R.R."/>
            <person name="La Ragione R."/>
            <person name="Hildebrand F."/>
            <person name="Pallen M.J."/>
        </authorList>
    </citation>
    <scope>NUCLEOTIDE SEQUENCE</scope>
    <source>
        <strain evidence="12">G3-8215</strain>
    </source>
</reference>
<evidence type="ECO:0000256" key="4">
    <source>
        <dbReference type="ARBA" id="ARBA00022723"/>
    </source>
</evidence>
<dbReference type="GO" id="GO:0008973">
    <property type="term" value="F:phosphopentomutase activity"/>
    <property type="evidence" value="ECO:0007669"/>
    <property type="project" value="TreeGrafter"/>
</dbReference>
<keyword evidence="3" id="KW-0597">Phosphoprotein</keyword>
<name>A0A940DSK5_9BACT</name>
<dbReference type="InterPro" id="IPR016055">
    <property type="entry name" value="A-D-PHexomutase_a/b/a-I/II/III"/>
</dbReference>
<dbReference type="EMBL" id="JADILV010000049">
    <property type="protein sequence ID" value="MBO8483935.1"/>
    <property type="molecule type" value="Genomic_DNA"/>
</dbReference>
<evidence type="ECO:0000313" key="12">
    <source>
        <dbReference type="EMBL" id="MBO8483935.1"/>
    </source>
</evidence>
<dbReference type="Gene3D" id="3.30.310.50">
    <property type="entry name" value="Alpha-D-phosphohexomutase, C-terminal domain"/>
    <property type="match status" value="1"/>
</dbReference>
<dbReference type="Gene3D" id="3.40.120.10">
    <property type="entry name" value="Alpha-D-Glucose-1,6-Bisphosphate, subunit A, domain 3"/>
    <property type="match status" value="3"/>
</dbReference>
<comment type="similarity">
    <text evidence="2 7">Belongs to the phosphohexose mutase family.</text>
</comment>
<organism evidence="12 13">
    <name type="scientific">Candidatus Cryptobacteroides avicola</name>
    <dbReference type="NCBI Taxonomy" id="2840757"/>
    <lineage>
        <taxon>Bacteria</taxon>
        <taxon>Pseudomonadati</taxon>
        <taxon>Bacteroidota</taxon>
        <taxon>Bacteroidia</taxon>
        <taxon>Bacteroidales</taxon>
        <taxon>Candidatus Cryptobacteroides</taxon>
    </lineage>
</organism>
<gene>
    <name evidence="12" type="ORF">IAB75_07475</name>
</gene>
<feature type="domain" description="Alpha-D-phosphohexomutase C-terminal" evidence="8">
    <location>
        <begin position="477"/>
        <end position="547"/>
    </location>
</feature>
<protein>
    <submittedName>
        <fullName evidence="12">Phospho-sugar mutase</fullName>
    </submittedName>
</protein>
<dbReference type="SUPFAM" id="SSF53738">
    <property type="entry name" value="Phosphoglucomutase, first 3 domains"/>
    <property type="match status" value="3"/>
</dbReference>
<feature type="domain" description="Alpha-D-phosphohexomutase alpha/beta/alpha" evidence="10">
    <location>
        <begin position="210"/>
        <end position="319"/>
    </location>
</feature>
<dbReference type="Pfam" id="PF02879">
    <property type="entry name" value="PGM_PMM_II"/>
    <property type="match status" value="1"/>
</dbReference>
<dbReference type="Pfam" id="PF00408">
    <property type="entry name" value="PGM_PMM_IV"/>
    <property type="match status" value="1"/>
</dbReference>
<evidence type="ECO:0000313" key="13">
    <source>
        <dbReference type="Proteomes" id="UP000725002"/>
    </source>
</evidence>
<evidence type="ECO:0000256" key="1">
    <source>
        <dbReference type="ARBA" id="ARBA00001946"/>
    </source>
</evidence>
<evidence type="ECO:0000256" key="5">
    <source>
        <dbReference type="ARBA" id="ARBA00022842"/>
    </source>
</evidence>
<dbReference type="GO" id="GO:0000287">
    <property type="term" value="F:magnesium ion binding"/>
    <property type="evidence" value="ECO:0007669"/>
    <property type="project" value="InterPro"/>
</dbReference>
<evidence type="ECO:0000259" key="11">
    <source>
        <dbReference type="Pfam" id="PF02880"/>
    </source>
</evidence>
<dbReference type="InterPro" id="IPR005846">
    <property type="entry name" value="A-D-PHexomutase_a/b/a-III"/>
</dbReference>
<dbReference type="GO" id="GO:0005975">
    <property type="term" value="P:carbohydrate metabolic process"/>
    <property type="evidence" value="ECO:0007669"/>
    <property type="project" value="InterPro"/>
</dbReference>
<dbReference type="AlphaFoldDB" id="A0A940DSK5"/>
<dbReference type="CDD" id="cd05799">
    <property type="entry name" value="PGM2"/>
    <property type="match status" value="1"/>
</dbReference>
<keyword evidence="5 7" id="KW-0460">Magnesium</keyword>
<dbReference type="InterPro" id="IPR005843">
    <property type="entry name" value="A-D-PHexomutase_C"/>
</dbReference>
<dbReference type="GO" id="GO:0006166">
    <property type="term" value="P:purine ribonucleoside salvage"/>
    <property type="evidence" value="ECO:0007669"/>
    <property type="project" value="TreeGrafter"/>
</dbReference>
<dbReference type="Proteomes" id="UP000725002">
    <property type="component" value="Unassembled WGS sequence"/>
</dbReference>
<reference evidence="12" key="1">
    <citation type="submission" date="2020-10" db="EMBL/GenBank/DDBJ databases">
        <authorList>
            <person name="Gilroy R."/>
        </authorList>
    </citation>
    <scope>NUCLEOTIDE SEQUENCE</scope>
    <source>
        <strain evidence="12">G3-8215</strain>
    </source>
</reference>
<feature type="domain" description="Alpha-D-phosphohexomutase alpha/beta/alpha" evidence="11">
    <location>
        <begin position="326"/>
        <end position="450"/>
    </location>
</feature>
<sequence>METTRDFRQVAQSWLDGNYDEQTKSEVRELMEKDPAGLEDAFYRNLEFGTGGLRGVMGVGTNRMNKYTVGMATQGLANYIRKHCTGDDIKVCVSYDCRNHSKEFAKITADVFSANGLHVYLFESLRPTPELSYSIRKKGAQSGVMVTASHNPKEYNGYKVYWSDGAQITSPVDKDIVAEVNAISDPSMVKFVPGEGAGKIEIMGEEVDNSYLDDILSLMLSPEAREKHKDLKIVYTPLHGTGVRLVPMALKRLGFENIIHVPEQDVNDGDFPTVMSPNPEEPSALKMAVEAADREHADIVLATDPDADRMGIAVRDNDGKMVLFNGNQTGSMLTYYILNRWKELGKLDPSKYVVKTIVTTELIRAIAEKFGVKVYNVLTGFKYIAEIVKQNEGKGEFICGGEESYGFNVGEYVRDKDAVIACSMVAECACWAAEQGLTLYQLMQKIYKEFGYYRESLTSLVRKGKAGVEEIAAIMTDMRNNPPKDLAGSPVVKVVDYNKPEETGLPKSNVLQFFSEEGDVVSVRPSGTEPKIKFYFGAKGDSADAKIEKLRGQFIK</sequence>
<proteinExistence type="inferred from homology"/>
<dbReference type="SUPFAM" id="SSF55957">
    <property type="entry name" value="Phosphoglucomutase, C-terminal domain"/>
    <property type="match status" value="1"/>
</dbReference>
<feature type="domain" description="Alpha-D-phosphohexomutase alpha/beta/alpha" evidence="9">
    <location>
        <begin position="47"/>
        <end position="184"/>
    </location>
</feature>
<keyword evidence="4 7" id="KW-0479">Metal-binding</keyword>
<evidence type="ECO:0000256" key="3">
    <source>
        <dbReference type="ARBA" id="ARBA00022553"/>
    </source>
</evidence>
<evidence type="ECO:0000256" key="2">
    <source>
        <dbReference type="ARBA" id="ARBA00010231"/>
    </source>
</evidence>
<dbReference type="PANTHER" id="PTHR45745">
    <property type="entry name" value="PHOSPHOMANNOMUTASE 45A"/>
    <property type="match status" value="1"/>
</dbReference>
<dbReference type="Pfam" id="PF02880">
    <property type="entry name" value="PGM_PMM_III"/>
    <property type="match status" value="1"/>
</dbReference>
<dbReference type="Pfam" id="PF02878">
    <property type="entry name" value="PGM_PMM_I"/>
    <property type="match status" value="1"/>
</dbReference>
<dbReference type="InterPro" id="IPR016066">
    <property type="entry name" value="A-D-PHexomutase_CS"/>
</dbReference>
<evidence type="ECO:0000259" key="10">
    <source>
        <dbReference type="Pfam" id="PF02879"/>
    </source>
</evidence>
<dbReference type="PRINTS" id="PR00509">
    <property type="entry name" value="PGMPMM"/>
</dbReference>
<dbReference type="InterPro" id="IPR005845">
    <property type="entry name" value="A-D-PHexomutase_a/b/a-II"/>
</dbReference>
<evidence type="ECO:0000256" key="7">
    <source>
        <dbReference type="RuleBase" id="RU004326"/>
    </source>
</evidence>